<sequence>MHVDERGHADARPVLLVHGGGVAGWMWRPLVDELTQRRCLVPDLPGHDHSSDEPYRDHASTVDALARVVEARAKGPVDVVGFSLGAQLGVMLASLRPELVASVTVISAQARPMRATRALVTMVGATSALAGRTWFARLQARELFVPDASFGDYLRTARSISRDTLVTSVRENLQFRVPAAWSQQSGAPALVLVGAKERRVMLDSARGLHRSRPGTQLEVVPGRGHGLPLQDPVWLAQRLQGWWQSGQSGRPGATSPDS</sequence>
<proteinExistence type="predicted"/>
<dbReference type="InterPro" id="IPR000073">
    <property type="entry name" value="AB_hydrolase_1"/>
</dbReference>
<dbReference type="InterPro" id="IPR050266">
    <property type="entry name" value="AB_hydrolase_sf"/>
</dbReference>
<dbReference type="InterPro" id="IPR029058">
    <property type="entry name" value="AB_hydrolase_fold"/>
</dbReference>
<dbReference type="Gene3D" id="3.40.50.1820">
    <property type="entry name" value="alpha/beta hydrolase"/>
    <property type="match status" value="1"/>
</dbReference>
<evidence type="ECO:0000259" key="1">
    <source>
        <dbReference type="Pfam" id="PF12697"/>
    </source>
</evidence>
<keyword evidence="2" id="KW-0378">Hydrolase</keyword>
<dbReference type="GO" id="GO:0016787">
    <property type="term" value="F:hydrolase activity"/>
    <property type="evidence" value="ECO:0007669"/>
    <property type="project" value="UniProtKB-KW"/>
</dbReference>
<organism evidence="2 3">
    <name type="scientific">Candidatus Avipropionibacterium avicola</name>
    <dbReference type="NCBI Taxonomy" id="2840701"/>
    <lineage>
        <taxon>Bacteria</taxon>
        <taxon>Bacillati</taxon>
        <taxon>Actinomycetota</taxon>
        <taxon>Actinomycetes</taxon>
        <taxon>Propionibacteriales</taxon>
        <taxon>Propionibacteriaceae</taxon>
        <taxon>Propionibacteriaceae incertae sedis</taxon>
        <taxon>Candidatus Avipropionibacterium</taxon>
    </lineage>
</organism>
<dbReference type="EMBL" id="DVLP01000291">
    <property type="protein sequence ID" value="HIT75864.1"/>
    <property type="molecule type" value="Genomic_DNA"/>
</dbReference>
<gene>
    <name evidence="2" type="ORF">IAA98_09780</name>
</gene>
<reference evidence="2" key="2">
    <citation type="journal article" date="2021" name="PeerJ">
        <title>Extensive microbial diversity within the chicken gut microbiome revealed by metagenomics and culture.</title>
        <authorList>
            <person name="Gilroy R."/>
            <person name="Ravi A."/>
            <person name="Getino M."/>
            <person name="Pursley I."/>
            <person name="Horton D.L."/>
            <person name="Alikhan N.F."/>
            <person name="Baker D."/>
            <person name="Gharbi K."/>
            <person name="Hall N."/>
            <person name="Watson M."/>
            <person name="Adriaenssens E.M."/>
            <person name="Foster-Nyarko E."/>
            <person name="Jarju S."/>
            <person name="Secka A."/>
            <person name="Antonio M."/>
            <person name="Oren A."/>
            <person name="Chaudhuri R.R."/>
            <person name="La Ragione R."/>
            <person name="Hildebrand F."/>
            <person name="Pallen M.J."/>
        </authorList>
    </citation>
    <scope>NUCLEOTIDE SEQUENCE</scope>
    <source>
        <strain evidence="2">ChiGjej1B1-24693</strain>
    </source>
</reference>
<accession>A0A9D1GYK8</accession>
<evidence type="ECO:0000313" key="2">
    <source>
        <dbReference type="EMBL" id="HIT75864.1"/>
    </source>
</evidence>
<dbReference type="SUPFAM" id="SSF53474">
    <property type="entry name" value="alpha/beta-Hydrolases"/>
    <property type="match status" value="1"/>
</dbReference>
<dbReference type="Pfam" id="PF12697">
    <property type="entry name" value="Abhydrolase_6"/>
    <property type="match status" value="1"/>
</dbReference>
<reference evidence="2" key="1">
    <citation type="submission" date="2020-10" db="EMBL/GenBank/DDBJ databases">
        <authorList>
            <person name="Gilroy R."/>
        </authorList>
    </citation>
    <scope>NUCLEOTIDE SEQUENCE</scope>
    <source>
        <strain evidence="2">ChiGjej1B1-24693</strain>
    </source>
</reference>
<evidence type="ECO:0000313" key="3">
    <source>
        <dbReference type="Proteomes" id="UP000886842"/>
    </source>
</evidence>
<dbReference type="AlphaFoldDB" id="A0A9D1GYK8"/>
<dbReference type="PANTHER" id="PTHR43798">
    <property type="entry name" value="MONOACYLGLYCEROL LIPASE"/>
    <property type="match status" value="1"/>
</dbReference>
<dbReference type="PRINTS" id="PR00111">
    <property type="entry name" value="ABHYDROLASE"/>
</dbReference>
<feature type="domain" description="AB hydrolase-1" evidence="1">
    <location>
        <begin position="14"/>
        <end position="237"/>
    </location>
</feature>
<dbReference type="Proteomes" id="UP000886842">
    <property type="component" value="Unassembled WGS sequence"/>
</dbReference>
<comment type="caution">
    <text evidence="2">The sequence shown here is derived from an EMBL/GenBank/DDBJ whole genome shotgun (WGS) entry which is preliminary data.</text>
</comment>
<protein>
    <submittedName>
        <fullName evidence="2">Alpha/beta fold hydrolase</fullName>
    </submittedName>
</protein>
<name>A0A9D1GYK8_9ACTN</name>